<dbReference type="Proteomes" id="UP001161247">
    <property type="component" value="Chromosome 2"/>
</dbReference>
<evidence type="ECO:0000259" key="4">
    <source>
        <dbReference type="Pfam" id="PF14432"/>
    </source>
</evidence>
<keyword evidence="6" id="KW-1185">Reference proteome</keyword>
<dbReference type="Gene3D" id="1.25.40.10">
    <property type="entry name" value="Tetratricopeptide repeat domain"/>
    <property type="match status" value="5"/>
</dbReference>
<dbReference type="InterPro" id="IPR011990">
    <property type="entry name" value="TPR-like_helical_dom_sf"/>
</dbReference>
<dbReference type="InterPro" id="IPR032867">
    <property type="entry name" value="DYW_dom"/>
</dbReference>
<dbReference type="FunFam" id="1.25.40.10:FF:000381">
    <property type="entry name" value="Pentatricopeptide repeat-containing protein"/>
    <property type="match status" value="1"/>
</dbReference>
<dbReference type="InterPro" id="IPR046960">
    <property type="entry name" value="PPR_At4g14850-like_plant"/>
</dbReference>
<evidence type="ECO:0000313" key="6">
    <source>
        <dbReference type="Proteomes" id="UP001161247"/>
    </source>
</evidence>
<dbReference type="PROSITE" id="PS51375">
    <property type="entry name" value="PPR"/>
    <property type="match status" value="4"/>
</dbReference>
<evidence type="ECO:0000256" key="2">
    <source>
        <dbReference type="ARBA" id="ARBA00022737"/>
    </source>
</evidence>
<dbReference type="Pfam" id="PF14432">
    <property type="entry name" value="DYW_deaminase"/>
    <property type="match status" value="1"/>
</dbReference>
<organism evidence="5 6">
    <name type="scientific">Oldenlandia corymbosa var. corymbosa</name>
    <dbReference type="NCBI Taxonomy" id="529605"/>
    <lineage>
        <taxon>Eukaryota</taxon>
        <taxon>Viridiplantae</taxon>
        <taxon>Streptophyta</taxon>
        <taxon>Embryophyta</taxon>
        <taxon>Tracheophyta</taxon>
        <taxon>Spermatophyta</taxon>
        <taxon>Magnoliopsida</taxon>
        <taxon>eudicotyledons</taxon>
        <taxon>Gunneridae</taxon>
        <taxon>Pentapetalae</taxon>
        <taxon>asterids</taxon>
        <taxon>lamiids</taxon>
        <taxon>Gentianales</taxon>
        <taxon>Rubiaceae</taxon>
        <taxon>Rubioideae</taxon>
        <taxon>Spermacoceae</taxon>
        <taxon>Hedyotis-Oldenlandia complex</taxon>
        <taxon>Oldenlandia</taxon>
    </lineage>
</organism>
<evidence type="ECO:0000256" key="3">
    <source>
        <dbReference type="PROSITE-ProRule" id="PRU00708"/>
    </source>
</evidence>
<gene>
    <name evidence="5" type="ORF">OLC1_LOCUS4678</name>
</gene>
<dbReference type="Pfam" id="PF20431">
    <property type="entry name" value="E_motif"/>
    <property type="match status" value="1"/>
</dbReference>
<feature type="repeat" description="PPR" evidence="3">
    <location>
        <begin position="452"/>
        <end position="486"/>
    </location>
</feature>
<protein>
    <submittedName>
        <fullName evidence="5">OLC1v1028644C1</fullName>
    </submittedName>
</protein>
<proteinExistence type="inferred from homology"/>
<feature type="repeat" description="PPR" evidence="3">
    <location>
        <begin position="138"/>
        <end position="172"/>
    </location>
</feature>
<feature type="repeat" description="PPR" evidence="3">
    <location>
        <begin position="107"/>
        <end position="137"/>
    </location>
</feature>
<dbReference type="EMBL" id="OX459119">
    <property type="protein sequence ID" value="CAI9093204.1"/>
    <property type="molecule type" value="Genomic_DNA"/>
</dbReference>
<dbReference type="GO" id="GO:0003723">
    <property type="term" value="F:RNA binding"/>
    <property type="evidence" value="ECO:0007669"/>
    <property type="project" value="InterPro"/>
</dbReference>
<dbReference type="FunFam" id="1.25.40.10:FF:000090">
    <property type="entry name" value="Pentatricopeptide repeat-containing protein, chloroplastic"/>
    <property type="match status" value="1"/>
</dbReference>
<sequence>MLLTTVWKPFKIRRCFFSGTITTIQFQAAPLSSTTATHSPAIISRFKPKPILENNNVSLHLQSSDPTRFRHTSYAQLFRECARDGTLDLGRSLHLRMLNYEPSIPIDLYTTNHLLNMYAKCGDLSTARKLFDEMPDKNYVTWTCLISGYSQHGMVDECFHMFRMMIASHCRPNDFAYTSVLSICDSSGGRQVHAIVLKTGFCACVYVANALITMYSRRNSSPRMEEAWKVFNRMEFRNVVTWNAIIAGFQERGECIGAMTFFITMCRDGVWFDRATILSVVSAFWGSQDEKLSGCLKCCLQMHGVAVKTGFVFDVSVATALLNAYSRLGGGEVVGACYQLFLETTEGYRDIVLWTGVMTAFAERNPEGALMLLNCLRREGLEPDCYAFSTVLKACGSGMFVADKHALAVYCQAIKAGCTNVIVLQNALIHAFARCGSIAFAREVFDGMLKRDVVSWNSILKAYALHGQGKEALGVFKLMVLDDVEPDATTFTAILSACSHSGMVKEGTEIFHNMFKKYRVFPRLDHYASMVDILGRAGHLQEAVKMIREMPVAPDYVVWSAFVGACRKHGETQLANFGLSKLKELDPEKSLGYVLLSNLYCSSGSFDNARLIRKVMEGLGIKKQTGLSWTEIGNQIHEFASGGRTHPLGDTILANTKDFIEKLKKMGYVPETSLALRDVEEEHREEELYYHSEKLALVYALMMNAADFSGSIKIMKNIRICPDCHNFMKIASELAQKEIVVRDSNRFHIFKKGLCSCNDFW</sequence>
<name>A0AAV1CET7_OLDCO</name>
<dbReference type="AlphaFoldDB" id="A0AAV1CET7"/>
<dbReference type="PANTHER" id="PTHR47926:SF382">
    <property type="entry name" value="PENTACOTRIPEPTIDE-REPEAT REGION OF PRORP DOMAIN-CONTAINING PROTEIN"/>
    <property type="match status" value="1"/>
</dbReference>
<reference evidence="5" key="1">
    <citation type="submission" date="2023-03" db="EMBL/GenBank/DDBJ databases">
        <authorList>
            <person name="Julca I."/>
        </authorList>
    </citation>
    <scope>NUCLEOTIDE SEQUENCE</scope>
</reference>
<dbReference type="Pfam" id="PF01535">
    <property type="entry name" value="PPR"/>
    <property type="match status" value="2"/>
</dbReference>
<evidence type="ECO:0000256" key="1">
    <source>
        <dbReference type="ARBA" id="ARBA00006643"/>
    </source>
</evidence>
<accession>A0AAV1CET7</accession>
<dbReference type="InterPro" id="IPR002885">
    <property type="entry name" value="PPR_rpt"/>
</dbReference>
<dbReference type="GO" id="GO:0009451">
    <property type="term" value="P:RNA modification"/>
    <property type="evidence" value="ECO:0007669"/>
    <property type="project" value="InterPro"/>
</dbReference>
<keyword evidence="2" id="KW-0677">Repeat</keyword>
<comment type="similarity">
    <text evidence="1">Belongs to the PPR family. PCMP-H subfamily.</text>
</comment>
<dbReference type="GO" id="GO:0008270">
    <property type="term" value="F:zinc ion binding"/>
    <property type="evidence" value="ECO:0007669"/>
    <property type="project" value="InterPro"/>
</dbReference>
<dbReference type="InterPro" id="IPR046848">
    <property type="entry name" value="E_motif"/>
</dbReference>
<dbReference type="PANTHER" id="PTHR47926">
    <property type="entry name" value="PENTATRICOPEPTIDE REPEAT-CONTAINING PROTEIN"/>
    <property type="match status" value="1"/>
</dbReference>
<dbReference type="Pfam" id="PF13041">
    <property type="entry name" value="PPR_2"/>
    <property type="match status" value="2"/>
</dbReference>
<dbReference type="SUPFAM" id="SSF48452">
    <property type="entry name" value="TPR-like"/>
    <property type="match status" value="1"/>
</dbReference>
<dbReference type="NCBIfam" id="TIGR00756">
    <property type="entry name" value="PPR"/>
    <property type="match status" value="4"/>
</dbReference>
<feature type="repeat" description="PPR" evidence="3">
    <location>
        <begin position="487"/>
        <end position="517"/>
    </location>
</feature>
<feature type="domain" description="DYW" evidence="4">
    <location>
        <begin position="667"/>
        <end position="761"/>
    </location>
</feature>
<evidence type="ECO:0000313" key="5">
    <source>
        <dbReference type="EMBL" id="CAI9093204.1"/>
    </source>
</evidence>